<dbReference type="EMBL" id="CP012748">
    <property type="protein sequence ID" value="ALL69459.1"/>
    <property type="molecule type" value="Genomic_DNA"/>
</dbReference>
<dbReference type="Proteomes" id="UP000019146">
    <property type="component" value="Plasmid unnamed"/>
</dbReference>
<evidence type="ECO:0000313" key="2">
    <source>
        <dbReference type="Proteomes" id="UP000019146"/>
    </source>
</evidence>
<geneLocation type="plasmid" evidence="2"/>
<protein>
    <submittedName>
        <fullName evidence="1">Uncharacterized protein</fullName>
    </submittedName>
</protein>
<reference evidence="1 2" key="1">
    <citation type="journal article" date="2014" name="Genome Announc.">
        <title>Draft Genome Sequence of the Haloacid-Degrading Burkholderia caribensis Strain MBA4.</title>
        <authorList>
            <person name="Pan Y."/>
            <person name="Kong K.F."/>
            <person name="Tsang J.S."/>
        </authorList>
    </citation>
    <scope>NUCLEOTIDE SEQUENCE [LARGE SCALE GENOMIC DNA]</scope>
    <source>
        <strain evidence="1 2">MBA4</strain>
        <plasmid evidence="2">Plasmid</plasmid>
    </source>
</reference>
<dbReference type="AlphaFoldDB" id="A0A0P0RKY5"/>
<dbReference type="KEGG" id="bcai:K788_0005056"/>
<dbReference type="RefSeq" id="WP_035995856.1">
    <property type="nucleotide sequence ID" value="NZ_CP012748.1"/>
</dbReference>
<organism evidence="1 2">
    <name type="scientific">Paraburkholderia caribensis MBA4</name>
    <dbReference type="NCBI Taxonomy" id="1323664"/>
    <lineage>
        <taxon>Bacteria</taxon>
        <taxon>Pseudomonadati</taxon>
        <taxon>Pseudomonadota</taxon>
        <taxon>Betaproteobacteria</taxon>
        <taxon>Burkholderiales</taxon>
        <taxon>Burkholderiaceae</taxon>
        <taxon>Paraburkholderia</taxon>
    </lineage>
</organism>
<name>A0A0P0RKY5_9BURK</name>
<evidence type="ECO:0000313" key="1">
    <source>
        <dbReference type="EMBL" id="ALL69459.1"/>
    </source>
</evidence>
<proteinExistence type="predicted"/>
<gene>
    <name evidence="1" type="ORF">K788_0005056</name>
</gene>
<sequence>MNEPESFGACTPFQLCMMAEEHDEALTDVMALATTNSELDLSADVDTLAEIHELVKGYLDP</sequence>
<dbReference type="GeneID" id="69973026"/>
<keyword evidence="1" id="KW-0614">Plasmid</keyword>
<accession>A0A0P0RKY5</accession>